<keyword evidence="4" id="KW-0472">Membrane</keyword>
<keyword evidence="1" id="KW-0479">Metal-binding</keyword>
<evidence type="ECO:0000256" key="2">
    <source>
        <dbReference type="ARBA" id="ARBA00022771"/>
    </source>
</evidence>
<keyword evidence="7" id="KW-1185">Reference proteome</keyword>
<keyword evidence="3" id="KW-0862">Zinc</keyword>
<evidence type="ECO:0000256" key="3">
    <source>
        <dbReference type="ARBA" id="ARBA00022833"/>
    </source>
</evidence>
<keyword evidence="4" id="KW-1133">Transmembrane helix</keyword>
<gene>
    <name evidence="6" type="ORF">ACFQ5G_16285</name>
</gene>
<feature type="transmembrane region" description="Helical" evidence="4">
    <location>
        <begin position="43"/>
        <end position="64"/>
    </location>
</feature>
<reference evidence="7" key="1">
    <citation type="journal article" date="2019" name="Int. J. Syst. Evol. Microbiol.">
        <title>The Global Catalogue of Microorganisms (GCM) 10K type strain sequencing project: providing services to taxonomists for standard genome sequencing and annotation.</title>
        <authorList>
            <consortium name="The Broad Institute Genomics Platform"/>
            <consortium name="The Broad Institute Genome Sequencing Center for Infectious Disease"/>
            <person name="Wu L."/>
            <person name="Ma J."/>
        </authorList>
    </citation>
    <scope>NUCLEOTIDE SEQUENCE [LARGE SCALE GENOMIC DNA]</scope>
    <source>
        <strain evidence="7">CCM 7526</strain>
    </source>
</reference>
<name>A0ABW4A866_9ACTN</name>
<evidence type="ECO:0000313" key="7">
    <source>
        <dbReference type="Proteomes" id="UP001597183"/>
    </source>
</evidence>
<proteinExistence type="predicted"/>
<evidence type="ECO:0000256" key="1">
    <source>
        <dbReference type="ARBA" id="ARBA00022723"/>
    </source>
</evidence>
<sequence length="226" mass="24092">MWICVNCGERNIGGPDECRVCSAVRIVSVWIPEPAEQPARSRILPALPIAVLVGALGLAAVIGGPRLFNSGRPRTEQAALRTAAPILETVPLALVTAHPRVDHPGAPAVVAMLDTYFRGINERDYRAVATILDPAGDIDPGVPGQLRAFAEGTSTSRDSDVVLLALTEASAGRLRAEVSFRSEQATGHGPPERPAETCTRWQAVYLLTAHGDGYRMLRGDATNRPC</sequence>
<dbReference type="PROSITE" id="PS01358">
    <property type="entry name" value="ZF_RANBP2_1"/>
    <property type="match status" value="1"/>
</dbReference>
<organism evidence="6 7">
    <name type="scientific">Actinoplanes sichuanensis</name>
    <dbReference type="NCBI Taxonomy" id="512349"/>
    <lineage>
        <taxon>Bacteria</taxon>
        <taxon>Bacillati</taxon>
        <taxon>Actinomycetota</taxon>
        <taxon>Actinomycetes</taxon>
        <taxon>Micromonosporales</taxon>
        <taxon>Micromonosporaceae</taxon>
        <taxon>Actinoplanes</taxon>
    </lineage>
</organism>
<evidence type="ECO:0000313" key="6">
    <source>
        <dbReference type="EMBL" id="MFD1366911.1"/>
    </source>
</evidence>
<dbReference type="EMBL" id="JBHTMK010000019">
    <property type="protein sequence ID" value="MFD1366911.1"/>
    <property type="molecule type" value="Genomic_DNA"/>
</dbReference>
<comment type="caution">
    <text evidence="6">The sequence shown here is derived from an EMBL/GenBank/DDBJ whole genome shotgun (WGS) entry which is preliminary data.</text>
</comment>
<protein>
    <recommendedName>
        <fullName evidence="5">RanBP2-type domain-containing protein</fullName>
    </recommendedName>
</protein>
<dbReference type="Proteomes" id="UP001597183">
    <property type="component" value="Unassembled WGS sequence"/>
</dbReference>
<dbReference type="InterPro" id="IPR001876">
    <property type="entry name" value="Znf_RanBP2"/>
</dbReference>
<dbReference type="RefSeq" id="WP_317787848.1">
    <property type="nucleotide sequence ID" value="NZ_AP028461.1"/>
</dbReference>
<feature type="domain" description="RanBP2-type" evidence="5">
    <location>
        <begin position="2"/>
        <end position="21"/>
    </location>
</feature>
<accession>A0ABW4A866</accession>
<keyword evidence="4" id="KW-0812">Transmembrane</keyword>
<keyword evidence="2" id="KW-0863">Zinc-finger</keyword>
<evidence type="ECO:0000256" key="4">
    <source>
        <dbReference type="SAM" id="Phobius"/>
    </source>
</evidence>
<evidence type="ECO:0000259" key="5">
    <source>
        <dbReference type="PROSITE" id="PS01358"/>
    </source>
</evidence>